<feature type="region of interest" description="Disordered" evidence="1">
    <location>
        <begin position="18"/>
        <end position="77"/>
    </location>
</feature>
<proteinExistence type="predicted"/>
<feature type="compositionally biased region" description="Basic and acidic residues" evidence="1">
    <location>
        <begin position="44"/>
        <end position="53"/>
    </location>
</feature>
<protein>
    <submittedName>
        <fullName evidence="2">Uncharacterized protein</fullName>
    </submittedName>
</protein>
<evidence type="ECO:0000256" key="1">
    <source>
        <dbReference type="SAM" id="MobiDB-lite"/>
    </source>
</evidence>
<feature type="compositionally biased region" description="Polar residues" evidence="1">
    <location>
        <begin position="59"/>
        <end position="74"/>
    </location>
</feature>
<organism evidence="2">
    <name type="scientific">Timema douglasi</name>
    <name type="common">Walking stick</name>
    <dbReference type="NCBI Taxonomy" id="61478"/>
    <lineage>
        <taxon>Eukaryota</taxon>
        <taxon>Metazoa</taxon>
        <taxon>Ecdysozoa</taxon>
        <taxon>Arthropoda</taxon>
        <taxon>Hexapoda</taxon>
        <taxon>Insecta</taxon>
        <taxon>Pterygota</taxon>
        <taxon>Neoptera</taxon>
        <taxon>Polyneoptera</taxon>
        <taxon>Phasmatodea</taxon>
        <taxon>Timematodea</taxon>
        <taxon>Timematoidea</taxon>
        <taxon>Timematidae</taxon>
        <taxon>Timema</taxon>
    </lineage>
</organism>
<accession>A0A7R8VMZ4</accession>
<dbReference type="EMBL" id="OA566750">
    <property type="protein sequence ID" value="CAD7199380.1"/>
    <property type="molecule type" value="Genomic_DNA"/>
</dbReference>
<dbReference type="AlphaFoldDB" id="A0A7R8VMZ4"/>
<gene>
    <name evidence="2" type="ORF">TDIB3V08_LOCUS5630</name>
</gene>
<feature type="compositionally biased region" description="Basic residues" evidence="1">
    <location>
        <begin position="19"/>
        <end position="32"/>
    </location>
</feature>
<evidence type="ECO:0000313" key="2">
    <source>
        <dbReference type="EMBL" id="CAD7199380.1"/>
    </source>
</evidence>
<name>A0A7R8VMZ4_TIMDO</name>
<sequence length="149" mass="17409">MAWFLALPEKHREEIRWAARSRSRSKERRAWKREHGDTSAAPDGETRLRRDSTTDYAADNSSEHSSTATPLTQSPRHRLLTLQHVRVSLIETYRAASRLEQNNEHEHFHEHVSCSVRCSRVSRLEQNNEHEHVHEHVSCSVRCGRVSRL</sequence>
<reference evidence="2" key="1">
    <citation type="submission" date="2020-11" db="EMBL/GenBank/DDBJ databases">
        <authorList>
            <person name="Tran Van P."/>
        </authorList>
    </citation>
    <scope>NUCLEOTIDE SEQUENCE</scope>
</reference>